<comment type="caution">
    <text evidence="1">The sequence shown here is derived from an EMBL/GenBank/DDBJ whole genome shotgun (WGS) entry which is preliminary data.</text>
</comment>
<dbReference type="Proteomes" id="UP000808914">
    <property type="component" value="Unassembled WGS sequence"/>
</dbReference>
<proteinExistence type="predicted"/>
<protein>
    <recommendedName>
        <fullName evidence="3">Spore germination protein GerPA/GerPF</fullName>
    </recommendedName>
</protein>
<gene>
    <name evidence="1" type="ORF">JOD45_002752</name>
</gene>
<accession>A0ABS2Q4V2</accession>
<sequence length="67" mass="7601">MKIKFDELKIEQVTKSSGVFSGKNLQDSWVSIGKENQGFGDISGINNKSRHHMNIVNDQDNQDVHKE</sequence>
<evidence type="ECO:0000313" key="1">
    <source>
        <dbReference type="EMBL" id="MBM7646522.1"/>
    </source>
</evidence>
<dbReference type="RefSeq" id="WP_205004403.1">
    <property type="nucleotide sequence ID" value="NZ_JAFBER010000022.1"/>
</dbReference>
<reference evidence="1 2" key="1">
    <citation type="submission" date="2021-01" db="EMBL/GenBank/DDBJ databases">
        <title>Genomic Encyclopedia of Type Strains, Phase IV (KMG-IV): sequencing the most valuable type-strain genomes for metagenomic binning, comparative biology and taxonomic classification.</title>
        <authorList>
            <person name="Goeker M."/>
        </authorList>
    </citation>
    <scope>NUCLEOTIDE SEQUENCE [LARGE SCALE GENOMIC DNA]</scope>
    <source>
        <strain evidence="1 2">DSM 28236</strain>
    </source>
</reference>
<keyword evidence="2" id="KW-1185">Reference proteome</keyword>
<name>A0ABS2Q4V2_9BACL</name>
<organism evidence="1 2">
    <name type="scientific">Scopulibacillus daqui</name>
    <dbReference type="NCBI Taxonomy" id="1469162"/>
    <lineage>
        <taxon>Bacteria</taxon>
        <taxon>Bacillati</taxon>
        <taxon>Bacillota</taxon>
        <taxon>Bacilli</taxon>
        <taxon>Bacillales</taxon>
        <taxon>Sporolactobacillaceae</taxon>
        <taxon>Scopulibacillus</taxon>
    </lineage>
</organism>
<evidence type="ECO:0008006" key="3">
    <source>
        <dbReference type="Google" id="ProtNLM"/>
    </source>
</evidence>
<evidence type="ECO:0000313" key="2">
    <source>
        <dbReference type="Proteomes" id="UP000808914"/>
    </source>
</evidence>
<dbReference type="EMBL" id="JAFBER010000022">
    <property type="protein sequence ID" value="MBM7646522.1"/>
    <property type="molecule type" value="Genomic_DNA"/>
</dbReference>